<feature type="non-terminal residue" evidence="2">
    <location>
        <position position="1"/>
    </location>
</feature>
<dbReference type="EMBL" id="CADCWJ010000152">
    <property type="protein sequence ID" value="CAA9547641.1"/>
    <property type="molecule type" value="Genomic_DNA"/>
</dbReference>
<feature type="compositionally biased region" description="Basic and acidic residues" evidence="1">
    <location>
        <begin position="1"/>
        <end position="13"/>
    </location>
</feature>
<feature type="non-terminal residue" evidence="2">
    <location>
        <position position="57"/>
    </location>
</feature>
<gene>
    <name evidence="2" type="ORF">AVDCRST_MAG87-606</name>
</gene>
<evidence type="ECO:0000256" key="1">
    <source>
        <dbReference type="SAM" id="MobiDB-lite"/>
    </source>
</evidence>
<reference evidence="2" key="1">
    <citation type="submission" date="2020-02" db="EMBL/GenBank/DDBJ databases">
        <authorList>
            <person name="Meier V. D."/>
        </authorList>
    </citation>
    <scope>NUCLEOTIDE SEQUENCE</scope>
    <source>
        <strain evidence="2">AVDCRST_MAG87</strain>
    </source>
</reference>
<name>A0A6J4UDM7_9BACT</name>
<feature type="compositionally biased region" description="Basic and acidic residues" evidence="1">
    <location>
        <begin position="35"/>
        <end position="44"/>
    </location>
</feature>
<evidence type="ECO:0000313" key="2">
    <source>
        <dbReference type="EMBL" id="CAA9547641.1"/>
    </source>
</evidence>
<sequence>APRARLTPDRQDAGLRPAGQDPSCPTLSSHPLRPPRHDCGDHPPRPRLPGPLHDRGL</sequence>
<organism evidence="2">
    <name type="scientific">uncultured Thermomicrobiales bacterium</name>
    <dbReference type="NCBI Taxonomy" id="1645740"/>
    <lineage>
        <taxon>Bacteria</taxon>
        <taxon>Pseudomonadati</taxon>
        <taxon>Thermomicrobiota</taxon>
        <taxon>Thermomicrobia</taxon>
        <taxon>Thermomicrobiales</taxon>
        <taxon>environmental samples</taxon>
    </lineage>
</organism>
<dbReference type="AlphaFoldDB" id="A0A6J4UDM7"/>
<accession>A0A6J4UDM7</accession>
<feature type="region of interest" description="Disordered" evidence="1">
    <location>
        <begin position="1"/>
        <end position="57"/>
    </location>
</feature>
<proteinExistence type="predicted"/>
<protein>
    <submittedName>
        <fullName evidence="2">Uncharacterized protein</fullName>
    </submittedName>
</protein>